<dbReference type="OrthoDB" id="8611426at2"/>
<evidence type="ECO:0000256" key="1">
    <source>
        <dbReference type="SAM" id="Coils"/>
    </source>
</evidence>
<dbReference type="RefSeq" id="WP_076199355.1">
    <property type="nucleotide sequence ID" value="NZ_CP019236.1"/>
</dbReference>
<reference evidence="2 3" key="1">
    <citation type="submission" date="2017-01" db="EMBL/GenBank/DDBJ databases">
        <authorList>
            <person name="Mah S.A."/>
            <person name="Swanson W.J."/>
            <person name="Moy G.W."/>
            <person name="Vacquier V.D."/>
        </authorList>
    </citation>
    <scope>NUCLEOTIDE SEQUENCE [LARGE SCALE GENOMIC DNA]</scope>
    <source>
        <strain evidence="2 3">DCY110</strain>
    </source>
</reference>
<dbReference type="KEGG" id="rhy:RD110_10900"/>
<name>A0A1P8JV69_9BURK</name>
<dbReference type="EMBL" id="CP019236">
    <property type="protein sequence ID" value="APW37635.1"/>
    <property type="molecule type" value="Genomic_DNA"/>
</dbReference>
<accession>A0A1P8JV69</accession>
<proteinExistence type="predicted"/>
<organism evidence="2 3">
    <name type="scientific">Rhodoferax koreensis</name>
    <dbReference type="NCBI Taxonomy" id="1842727"/>
    <lineage>
        <taxon>Bacteria</taxon>
        <taxon>Pseudomonadati</taxon>
        <taxon>Pseudomonadota</taxon>
        <taxon>Betaproteobacteria</taxon>
        <taxon>Burkholderiales</taxon>
        <taxon>Comamonadaceae</taxon>
        <taxon>Rhodoferax</taxon>
    </lineage>
</organism>
<sequence>MQKNDFTEFSEMLDAIWSLKGPVPTASQKAMFFRVLAEYPLNEVRAGLDAHVKDPIRGKFLPMPADVIAQIKGIVSEDGRPGAEEAWAMAVRARDEAVTIVWTAEMSEAMGVCQPLVQAGDDVGARMAFKEAYTRLVAQARESRIPPEWVVSLGHDAAGRDSVLLPHVQAGRLSADVLSVPQIGLGQVLALPAPADATPKNLALRAQALQRLAELRDEIAAQHDIGFSNDAERERLQALKAEAQRRVDEYAKEAA</sequence>
<keyword evidence="1" id="KW-0175">Coiled coil</keyword>
<protein>
    <submittedName>
        <fullName evidence="2">Uncharacterized protein</fullName>
    </submittedName>
</protein>
<keyword evidence="3" id="KW-1185">Reference proteome</keyword>
<dbReference type="AlphaFoldDB" id="A0A1P8JV69"/>
<evidence type="ECO:0000313" key="2">
    <source>
        <dbReference type="EMBL" id="APW37635.1"/>
    </source>
</evidence>
<feature type="coiled-coil region" evidence="1">
    <location>
        <begin position="205"/>
        <end position="253"/>
    </location>
</feature>
<dbReference type="STRING" id="1842727.RD110_10900"/>
<gene>
    <name evidence="2" type="ORF">RD110_10900</name>
</gene>
<evidence type="ECO:0000313" key="3">
    <source>
        <dbReference type="Proteomes" id="UP000186609"/>
    </source>
</evidence>
<dbReference type="Proteomes" id="UP000186609">
    <property type="component" value="Chromosome"/>
</dbReference>